<accession>A0A3B1E6A4</accession>
<reference evidence="2" key="1">
    <citation type="submission" date="2018-06" db="EMBL/GenBank/DDBJ databases">
        <authorList>
            <person name="Zhirakovskaya E."/>
        </authorList>
    </citation>
    <scope>NUCLEOTIDE SEQUENCE</scope>
</reference>
<feature type="non-terminal residue" evidence="2">
    <location>
        <position position="1"/>
    </location>
</feature>
<feature type="domain" description="Malectin" evidence="1">
    <location>
        <begin position="359"/>
        <end position="433"/>
    </location>
</feature>
<evidence type="ECO:0000313" key="2">
    <source>
        <dbReference type="EMBL" id="VAX38617.1"/>
    </source>
</evidence>
<dbReference type="InterPro" id="IPR015943">
    <property type="entry name" value="WD40/YVTN_repeat-like_dom_sf"/>
</dbReference>
<proteinExistence type="predicted"/>
<dbReference type="Pfam" id="PF11721">
    <property type="entry name" value="Malectin"/>
    <property type="match status" value="1"/>
</dbReference>
<dbReference type="Gene3D" id="2.130.10.10">
    <property type="entry name" value="YVTN repeat-like/Quinoprotein amine dehydrogenase"/>
    <property type="match status" value="1"/>
</dbReference>
<dbReference type="EMBL" id="UOGL01000231">
    <property type="protein sequence ID" value="VAX38617.1"/>
    <property type="molecule type" value="Genomic_DNA"/>
</dbReference>
<dbReference type="SUPFAM" id="SSF50998">
    <property type="entry name" value="Quinoprotein alcohol dehydrogenase-like"/>
    <property type="match status" value="1"/>
</dbReference>
<dbReference type="Gene3D" id="2.60.120.430">
    <property type="entry name" value="Galactose-binding lectin"/>
    <property type="match status" value="1"/>
</dbReference>
<dbReference type="InterPro" id="IPR011047">
    <property type="entry name" value="Quinoprotein_ADH-like_sf"/>
</dbReference>
<name>A0A3B1E6A4_9ZZZZ</name>
<organism evidence="2">
    <name type="scientific">hydrothermal vent metagenome</name>
    <dbReference type="NCBI Taxonomy" id="652676"/>
    <lineage>
        <taxon>unclassified sequences</taxon>
        <taxon>metagenomes</taxon>
        <taxon>ecological metagenomes</taxon>
    </lineage>
</organism>
<gene>
    <name evidence="2" type="ORF">MNBD_PLANCTO02-3259</name>
</gene>
<protein>
    <recommendedName>
        <fullName evidence="1">Malectin domain-containing protein</fullName>
    </recommendedName>
</protein>
<dbReference type="AlphaFoldDB" id="A0A3B1E6A4"/>
<evidence type="ECO:0000259" key="1">
    <source>
        <dbReference type="Pfam" id="PF11721"/>
    </source>
</evidence>
<sequence length="443" mass="49383">NSVATQKGATKSTGSRKLFVFHRKTGKKLWSKQAKYNFRHNAIAAAKGKLFCIDKLSTVRRKAFQRRGITLTGKPRLFALDLKTGEEIWSTEKNVFGTFLNYSAQQDTLLQAGSNNGDRAKDESKRGMIAYRGSTGKVLWKNLGIGYAGPCLLWKDKIITNGKFGFQLDLLTGKRNDWTYRRMYGCNTIIGGQNLLTFRSGAAGFCDIENNSGTGNLSGFKSSCTSNLIIADGLLNAPDYTRTCNCAYSNQTSLAFIYMPEAEEWTFNQIQLEKDYIRRLGINFGAPGDRRDKKSTLWIEYPFVGGPTPQIDIKVTGKNHQWFHKHSSAMKGKGLKWVGASGGKGLETIQVTLVKKEKTKKKYTVRLYFAEPDNNQNKPSVMNVSLQGKVVLKNFDIQKEAAGKNKTIVRQFTEISVSDVLEIQLQSVTGKTLLSGLEVIAEN</sequence>
<dbReference type="InterPro" id="IPR021720">
    <property type="entry name" value="Malectin_dom"/>
</dbReference>